<dbReference type="SUPFAM" id="SSF46955">
    <property type="entry name" value="Putative DNA-binding domain"/>
    <property type="match status" value="1"/>
</dbReference>
<protein>
    <submittedName>
        <fullName evidence="3">Helix-turn-helix domain-containing protein</fullName>
    </submittedName>
</protein>
<dbReference type="NCBIfam" id="TIGR01764">
    <property type="entry name" value="excise"/>
    <property type="match status" value="1"/>
</dbReference>
<evidence type="ECO:0000256" key="1">
    <source>
        <dbReference type="SAM" id="MobiDB-lite"/>
    </source>
</evidence>
<dbReference type="Pfam" id="PF12728">
    <property type="entry name" value="HTH_17"/>
    <property type="match status" value="2"/>
</dbReference>
<evidence type="ECO:0000313" key="3">
    <source>
        <dbReference type="EMBL" id="MDM8201566.1"/>
    </source>
</evidence>
<feature type="region of interest" description="Disordered" evidence="1">
    <location>
        <begin position="131"/>
        <end position="152"/>
    </location>
</feature>
<evidence type="ECO:0000313" key="4">
    <source>
        <dbReference type="Proteomes" id="UP001529380"/>
    </source>
</evidence>
<sequence length="211" mass="24811">MAKEKTTMSVSEMQRMLGLKKTDAYWLVHKKVFDTILVEKKMRVVIASFEKWYANQLRHSKVNGPPPGAELRAYSISVKEMAELLGVSDDVAYAIIKRNKIETFDAEHRKRIRKDVFEKWYQGQNKYRTTEDRKRDNVLENQEKRPPLMVDPDKQSYGVREAAILLGCTEQAIRRMIRAGELEAGKYGNRYLIARSEIEWWILQQKLDTQR</sequence>
<keyword evidence="4" id="KW-1185">Reference proteome</keyword>
<reference evidence="3 4" key="3">
    <citation type="submission" date="2023-06" db="EMBL/GenBank/DDBJ databases">
        <authorList>
            <person name="Zeman M."/>
            <person name="Kubasova T."/>
            <person name="Jahodarova E."/>
            <person name="Nykrynova M."/>
            <person name="Rychlik I."/>
        </authorList>
    </citation>
    <scope>NUCLEOTIDE SEQUENCE [LARGE SCALE GENOMIC DNA]</scope>
    <source>
        <strain evidence="3 4">ET340</strain>
    </source>
</reference>
<feature type="domain" description="Helix-turn-helix" evidence="2">
    <location>
        <begin position="77"/>
        <end position="124"/>
    </location>
</feature>
<dbReference type="RefSeq" id="WP_289600090.1">
    <property type="nucleotide sequence ID" value="NZ_JAUDCL010000016.1"/>
</dbReference>
<dbReference type="Proteomes" id="UP001529380">
    <property type="component" value="Unassembled WGS sequence"/>
</dbReference>
<dbReference type="EMBL" id="JAUDCL010000016">
    <property type="protein sequence ID" value="MDM8201566.1"/>
    <property type="molecule type" value="Genomic_DNA"/>
</dbReference>
<organism evidence="3 4">
    <name type="scientific">Allofournierella massiliensis</name>
    <dbReference type="NCBI Taxonomy" id="1650663"/>
    <lineage>
        <taxon>Bacteria</taxon>
        <taxon>Bacillati</taxon>
        <taxon>Bacillota</taxon>
        <taxon>Clostridia</taxon>
        <taxon>Eubacteriales</taxon>
        <taxon>Oscillospiraceae</taxon>
        <taxon>Allofournierella</taxon>
    </lineage>
</organism>
<accession>A0ABT7URR0</accession>
<reference evidence="4" key="2">
    <citation type="submission" date="2023-06" db="EMBL/GenBank/DDBJ databases">
        <title>Identification and characterization of horizontal gene transfer across gut microbiota members of farm animals based on homology search.</title>
        <authorList>
            <person name="Zeman M."/>
            <person name="Kubasova T."/>
            <person name="Jahodarova E."/>
            <person name="Nykrynova M."/>
            <person name="Rychlik I."/>
        </authorList>
    </citation>
    <scope>NUCLEOTIDE SEQUENCE [LARGE SCALE GENOMIC DNA]</scope>
    <source>
        <strain evidence="4">ET340</strain>
    </source>
</reference>
<evidence type="ECO:0000259" key="2">
    <source>
        <dbReference type="Pfam" id="PF12728"/>
    </source>
</evidence>
<gene>
    <name evidence="3" type="ORF">QUW08_09740</name>
</gene>
<dbReference type="InterPro" id="IPR041657">
    <property type="entry name" value="HTH_17"/>
</dbReference>
<dbReference type="InterPro" id="IPR010093">
    <property type="entry name" value="SinI_DNA-bd"/>
</dbReference>
<dbReference type="InterPro" id="IPR009061">
    <property type="entry name" value="DNA-bd_dom_put_sf"/>
</dbReference>
<reference evidence="3 4" key="1">
    <citation type="submission" date="2023-06" db="EMBL/GenBank/DDBJ databases">
        <title>Identification and characterization of horizontal gene transfer across gut microbiota members of farm animals based on homology search.</title>
        <authorList>
            <person name="Schwarzerova J."/>
            <person name="Nykrynova M."/>
            <person name="Jureckova K."/>
            <person name="Cejkova D."/>
            <person name="Rychlik I."/>
        </authorList>
    </citation>
    <scope>NUCLEOTIDE SEQUENCE [LARGE SCALE GENOMIC DNA]</scope>
    <source>
        <strain evidence="3 4">ET340</strain>
    </source>
</reference>
<proteinExistence type="predicted"/>
<name>A0ABT7URR0_9FIRM</name>
<feature type="domain" description="Helix-turn-helix" evidence="2">
    <location>
        <begin position="157"/>
        <end position="205"/>
    </location>
</feature>
<comment type="caution">
    <text evidence="3">The sequence shown here is derived from an EMBL/GenBank/DDBJ whole genome shotgun (WGS) entry which is preliminary data.</text>
</comment>